<proteinExistence type="predicted"/>
<organism evidence="1 2">
    <name type="scientific">Candidatus Iainarchaeum sp</name>
    <dbReference type="NCBI Taxonomy" id="3101447"/>
    <lineage>
        <taxon>Archaea</taxon>
        <taxon>Candidatus Iainarchaeota</taxon>
        <taxon>Candidatus Iainarchaeia</taxon>
        <taxon>Candidatus Iainarchaeales</taxon>
        <taxon>Candidatus Iainarchaeaceae</taxon>
        <taxon>Candidatus Iainarchaeum</taxon>
    </lineage>
</organism>
<sequence>MRVTLVIACLLLALSTATFAAQDPTGNVILTQNKALIDSSFENGKLKQPVVDGINSRLGSVPEGILALFGNSRTNVYVEFDDATVQSYWAIMKNNRLKEVASGARGEADAEIKVKESTIERISFSADPVSEFTAAINSGEITYNGLSPQGQVQGIFVRVSSVIFDILNKLARLVGIAK</sequence>
<reference evidence="2" key="1">
    <citation type="journal article" date="2020" name="bioRxiv">
        <title>A rank-normalized archaeal taxonomy based on genome phylogeny resolves widespread incomplete and uneven classifications.</title>
        <authorList>
            <person name="Rinke C."/>
            <person name="Chuvochina M."/>
            <person name="Mussig A.J."/>
            <person name="Chaumeil P.-A."/>
            <person name="Waite D.W."/>
            <person name="Whitman W.B."/>
            <person name="Parks D.H."/>
            <person name="Hugenholtz P."/>
        </authorList>
    </citation>
    <scope>NUCLEOTIDE SEQUENCE [LARGE SCALE GENOMIC DNA]</scope>
</reference>
<evidence type="ECO:0000313" key="2">
    <source>
        <dbReference type="Proteomes" id="UP000565078"/>
    </source>
</evidence>
<dbReference type="EMBL" id="DUGC01000065">
    <property type="protein sequence ID" value="HIH09859.1"/>
    <property type="molecule type" value="Genomic_DNA"/>
</dbReference>
<dbReference type="Proteomes" id="UP000565078">
    <property type="component" value="Unassembled WGS sequence"/>
</dbReference>
<comment type="caution">
    <text evidence="1">The sequence shown here is derived from an EMBL/GenBank/DDBJ whole genome shotgun (WGS) entry which is preliminary data.</text>
</comment>
<evidence type="ECO:0000313" key="1">
    <source>
        <dbReference type="EMBL" id="HIH09859.1"/>
    </source>
</evidence>
<name>A0A7J4J034_9ARCH</name>
<dbReference type="AlphaFoldDB" id="A0A7J4J034"/>
<protein>
    <submittedName>
        <fullName evidence="1">Uncharacterized protein</fullName>
    </submittedName>
</protein>
<gene>
    <name evidence="1" type="ORF">HA254_04270</name>
</gene>
<accession>A0A7J4J034</accession>